<proteinExistence type="predicted"/>
<accession>A0ABR8FHI9</accession>
<sequence length="63" mass="7329">MNYRNTLSPWCVFRKEASLFNVCVARFRRRDDACAYARLLENNNNGFYEVAFDADQNSTISPS</sequence>
<evidence type="ECO:0000313" key="2">
    <source>
        <dbReference type="Proteomes" id="UP000640531"/>
    </source>
</evidence>
<evidence type="ECO:0000313" key="1">
    <source>
        <dbReference type="EMBL" id="MBD2569705.1"/>
    </source>
</evidence>
<protein>
    <submittedName>
        <fullName evidence="1">Uncharacterized protein</fullName>
    </submittedName>
</protein>
<comment type="caution">
    <text evidence="1">The sequence shown here is derived from an EMBL/GenBank/DDBJ whole genome shotgun (WGS) entry which is preliminary data.</text>
</comment>
<name>A0ABR8FHI9_9NOST</name>
<gene>
    <name evidence="1" type="ORF">H6G59_17755</name>
</gene>
<organism evidence="1 2">
    <name type="scientific">Anabaena lutea FACHB-196</name>
    <dbReference type="NCBI Taxonomy" id="2692881"/>
    <lineage>
        <taxon>Bacteria</taxon>
        <taxon>Bacillati</taxon>
        <taxon>Cyanobacteriota</taxon>
        <taxon>Cyanophyceae</taxon>
        <taxon>Nostocales</taxon>
        <taxon>Nostocaceae</taxon>
        <taxon>Anabaena</taxon>
    </lineage>
</organism>
<dbReference type="EMBL" id="JACJST010000017">
    <property type="protein sequence ID" value="MBD2569705.1"/>
    <property type="molecule type" value="Genomic_DNA"/>
</dbReference>
<dbReference type="RefSeq" id="WP_190716742.1">
    <property type="nucleotide sequence ID" value="NZ_JACJST010000017.1"/>
</dbReference>
<dbReference type="Proteomes" id="UP000640531">
    <property type="component" value="Unassembled WGS sequence"/>
</dbReference>
<keyword evidence="2" id="KW-1185">Reference proteome</keyword>
<reference evidence="1 2" key="1">
    <citation type="journal article" date="2020" name="ISME J.">
        <title>Comparative genomics reveals insights into cyanobacterial evolution and habitat adaptation.</title>
        <authorList>
            <person name="Chen M.Y."/>
            <person name="Teng W.K."/>
            <person name="Zhao L."/>
            <person name="Hu C.X."/>
            <person name="Zhou Y.K."/>
            <person name="Han B.P."/>
            <person name="Song L.R."/>
            <person name="Shu W.S."/>
        </authorList>
    </citation>
    <scope>NUCLEOTIDE SEQUENCE [LARGE SCALE GENOMIC DNA]</scope>
    <source>
        <strain evidence="1 2">FACHB-196</strain>
    </source>
</reference>